<dbReference type="AlphaFoldDB" id="R0M8J9"/>
<name>R0M8J9_ANAPL</name>
<keyword evidence="2" id="KW-1185">Reference proteome</keyword>
<proteinExistence type="predicted"/>
<organism evidence="1 2">
    <name type="scientific">Anas platyrhynchos</name>
    <name type="common">Mallard</name>
    <name type="synonym">Anas boschas</name>
    <dbReference type="NCBI Taxonomy" id="8839"/>
    <lineage>
        <taxon>Eukaryota</taxon>
        <taxon>Metazoa</taxon>
        <taxon>Chordata</taxon>
        <taxon>Craniata</taxon>
        <taxon>Vertebrata</taxon>
        <taxon>Euteleostomi</taxon>
        <taxon>Archelosauria</taxon>
        <taxon>Archosauria</taxon>
        <taxon>Dinosauria</taxon>
        <taxon>Saurischia</taxon>
        <taxon>Theropoda</taxon>
        <taxon>Coelurosauria</taxon>
        <taxon>Aves</taxon>
        <taxon>Neognathae</taxon>
        <taxon>Galloanserae</taxon>
        <taxon>Anseriformes</taxon>
        <taxon>Anatidae</taxon>
        <taxon>Anatinae</taxon>
        <taxon>Anas</taxon>
    </lineage>
</organism>
<evidence type="ECO:0000313" key="1">
    <source>
        <dbReference type="EMBL" id="EOB09098.1"/>
    </source>
</evidence>
<dbReference type="Proteomes" id="UP000296049">
    <property type="component" value="Unassembled WGS sequence"/>
</dbReference>
<accession>R0M8J9</accession>
<sequence>MILRAAVGELPSPDVIVALQGTLLPCCRVRRECEWGFMFAHLRDQQTHFPVTLGRALPPVALFTQKQRVPACKSQR</sequence>
<evidence type="ECO:0000313" key="2">
    <source>
        <dbReference type="Proteomes" id="UP000296049"/>
    </source>
</evidence>
<protein>
    <submittedName>
        <fullName evidence="1">Uncharacterized protein</fullName>
    </submittedName>
</protein>
<reference evidence="2" key="1">
    <citation type="journal article" date="2013" name="Nat. Genet.">
        <title>The duck genome and transcriptome provide insight into an avian influenza virus reservoir species.</title>
        <authorList>
            <person name="Huang Y."/>
            <person name="Li Y."/>
            <person name="Burt D.W."/>
            <person name="Chen H."/>
            <person name="Zhang Y."/>
            <person name="Qian W."/>
            <person name="Kim H."/>
            <person name="Gan S."/>
            <person name="Zhao Y."/>
            <person name="Li J."/>
            <person name="Yi K."/>
            <person name="Feng H."/>
            <person name="Zhu P."/>
            <person name="Li B."/>
            <person name="Liu Q."/>
            <person name="Fairley S."/>
            <person name="Magor K.E."/>
            <person name="Du Z."/>
            <person name="Hu X."/>
            <person name="Goodman L."/>
            <person name="Tafer H."/>
            <person name="Vignal A."/>
            <person name="Lee T."/>
            <person name="Kim K.W."/>
            <person name="Sheng Z."/>
            <person name="An Y."/>
            <person name="Searle S."/>
            <person name="Herrero J."/>
            <person name="Groenen M.A."/>
            <person name="Crooijmans R.P."/>
            <person name="Faraut T."/>
            <person name="Cai Q."/>
            <person name="Webster R.G."/>
            <person name="Aldridge J.R."/>
            <person name="Warren W.C."/>
            <person name="Bartschat S."/>
            <person name="Kehr S."/>
            <person name="Marz M."/>
            <person name="Stadler P.F."/>
            <person name="Smith J."/>
            <person name="Kraus R.H."/>
            <person name="Zhao Y."/>
            <person name="Ren L."/>
            <person name="Fei J."/>
            <person name="Morisson M."/>
            <person name="Kaiser P."/>
            <person name="Griffin D.K."/>
            <person name="Rao M."/>
            <person name="Pitel F."/>
            <person name="Wang J."/>
            <person name="Li N."/>
        </authorList>
    </citation>
    <scope>NUCLEOTIDE SEQUENCE [LARGE SCALE GENOMIC DNA]</scope>
</reference>
<gene>
    <name evidence="1" type="ORF">Anapl_09948</name>
</gene>
<dbReference type="EMBL" id="KB742391">
    <property type="protein sequence ID" value="EOB09098.1"/>
    <property type="molecule type" value="Genomic_DNA"/>
</dbReference>